<organism evidence="1 2">
    <name type="scientific">Gigaspora rosea</name>
    <dbReference type="NCBI Taxonomy" id="44941"/>
    <lineage>
        <taxon>Eukaryota</taxon>
        <taxon>Fungi</taxon>
        <taxon>Fungi incertae sedis</taxon>
        <taxon>Mucoromycota</taxon>
        <taxon>Glomeromycotina</taxon>
        <taxon>Glomeromycetes</taxon>
        <taxon>Diversisporales</taxon>
        <taxon>Gigasporaceae</taxon>
        <taxon>Gigaspora</taxon>
    </lineage>
</organism>
<dbReference type="Proteomes" id="UP000266673">
    <property type="component" value="Unassembled WGS sequence"/>
</dbReference>
<dbReference type="EMBL" id="QKWP01002763">
    <property type="protein sequence ID" value="RIB02239.1"/>
    <property type="molecule type" value="Genomic_DNA"/>
</dbReference>
<keyword evidence="2" id="KW-1185">Reference proteome</keyword>
<proteinExistence type="predicted"/>
<dbReference type="OrthoDB" id="2402625at2759"/>
<protein>
    <submittedName>
        <fullName evidence="1">Uncharacterized protein</fullName>
    </submittedName>
</protein>
<evidence type="ECO:0000313" key="2">
    <source>
        <dbReference type="Proteomes" id="UP000266673"/>
    </source>
</evidence>
<name>A0A397U0C4_9GLOM</name>
<sequence length="158" mass="17938">MSSVFITFCFIKTVSKNSKFLNVTAVYHVSDDKDEFRELNYKGFTRNSETLIVDFEEILSLIQTVPLSSPQTDSDCVPEDFPYTFPLLIYSAPAVTNSYKLNDAIGRQSFMLSKKLYNPVTGQKGIESNVIMSYTNANGRYNSLKESLKKVLYPLLEN</sequence>
<dbReference type="STRING" id="44941.A0A397U0C4"/>
<evidence type="ECO:0000313" key="1">
    <source>
        <dbReference type="EMBL" id="RIB02239.1"/>
    </source>
</evidence>
<reference evidence="1 2" key="1">
    <citation type="submission" date="2018-06" db="EMBL/GenBank/DDBJ databases">
        <title>Comparative genomics reveals the genomic features of Rhizophagus irregularis, R. cerebriforme, R. diaphanum and Gigaspora rosea, and their symbiotic lifestyle signature.</title>
        <authorList>
            <person name="Morin E."/>
            <person name="San Clemente H."/>
            <person name="Chen E.C.H."/>
            <person name="De La Providencia I."/>
            <person name="Hainaut M."/>
            <person name="Kuo A."/>
            <person name="Kohler A."/>
            <person name="Murat C."/>
            <person name="Tang N."/>
            <person name="Roy S."/>
            <person name="Loubradou J."/>
            <person name="Henrissat B."/>
            <person name="Grigoriev I.V."/>
            <person name="Corradi N."/>
            <person name="Roux C."/>
            <person name="Martin F.M."/>
        </authorList>
    </citation>
    <scope>NUCLEOTIDE SEQUENCE [LARGE SCALE GENOMIC DNA]</scope>
    <source>
        <strain evidence="1 2">DAOM 194757</strain>
    </source>
</reference>
<gene>
    <name evidence="1" type="ORF">C2G38_2228369</name>
</gene>
<accession>A0A397U0C4</accession>
<comment type="caution">
    <text evidence="1">The sequence shown here is derived from an EMBL/GenBank/DDBJ whole genome shotgun (WGS) entry which is preliminary data.</text>
</comment>
<dbReference type="AlphaFoldDB" id="A0A397U0C4"/>